<dbReference type="InterPro" id="IPR040129">
    <property type="entry name" value="Lin-15B-like"/>
</dbReference>
<feature type="domain" description="Lin-15A/B-like" evidence="1">
    <location>
        <begin position="170"/>
        <end position="289"/>
    </location>
</feature>
<dbReference type="EMBL" id="PDUG01000005">
    <property type="protein sequence ID" value="PIC29518.1"/>
    <property type="molecule type" value="Genomic_DNA"/>
</dbReference>
<dbReference type="InterPro" id="IPR057432">
    <property type="entry name" value="Lin-15A/B-like_dom"/>
</dbReference>
<dbReference type="OrthoDB" id="5888130at2759"/>
<dbReference type="AlphaFoldDB" id="A0A2G5TQK7"/>
<sequence length="292" mass="34599">MNVGVIKEEVIEETHNFTFKNGEYVEVKQEEIEQKSEYLLEKEIKKESNDDYCENNNSDGFFEDGELKPKEIDSKLTEITELKCEICQKRMPRSLLKLITSEDDKTALSQFFKFERALEAKTPYVCVSHIQMIIRDNDVKVKITKKPLEHLMRSFIRRNRYLMKDKESRRRICKVCHMARRHFEVCETFSYRIRMVVMIGCILRGTHSVEQAKSFSTNNRIFICYSHFKESIDEIFKYLGVEKIEEFWNCPACAMNGLMNIVKNIDSNFTTEEIVSAFRGLFLKYQKFESNL</sequence>
<dbReference type="GO" id="GO:0040027">
    <property type="term" value="P:negative regulation of vulval development"/>
    <property type="evidence" value="ECO:0007669"/>
    <property type="project" value="InterPro"/>
</dbReference>
<dbReference type="Pfam" id="PF25375">
    <property type="entry name" value="Lin-15B"/>
    <property type="match status" value="1"/>
</dbReference>
<evidence type="ECO:0000313" key="3">
    <source>
        <dbReference type="Proteomes" id="UP000230233"/>
    </source>
</evidence>
<gene>
    <name evidence="2" type="primary">Cnig_chr_V.g21073</name>
    <name evidence="2" type="ORF">B9Z55_021073</name>
</gene>
<dbReference type="STRING" id="1611254.A0A2G5TQK7"/>
<proteinExistence type="predicted"/>
<reference evidence="3" key="1">
    <citation type="submission" date="2017-10" db="EMBL/GenBank/DDBJ databases">
        <title>Rapid genome shrinkage in a self-fertile nematode reveals novel sperm competition proteins.</title>
        <authorList>
            <person name="Yin D."/>
            <person name="Schwarz E.M."/>
            <person name="Thomas C.G."/>
            <person name="Felde R.L."/>
            <person name="Korf I.F."/>
            <person name="Cutter A.D."/>
            <person name="Schartner C.M."/>
            <person name="Ralston E.J."/>
            <person name="Meyer B.J."/>
            <person name="Haag E.S."/>
        </authorList>
    </citation>
    <scope>NUCLEOTIDE SEQUENCE [LARGE SCALE GENOMIC DNA]</scope>
    <source>
        <strain evidence="3">JU1422</strain>
    </source>
</reference>
<organism evidence="2 3">
    <name type="scientific">Caenorhabditis nigoni</name>
    <dbReference type="NCBI Taxonomy" id="1611254"/>
    <lineage>
        <taxon>Eukaryota</taxon>
        <taxon>Metazoa</taxon>
        <taxon>Ecdysozoa</taxon>
        <taxon>Nematoda</taxon>
        <taxon>Chromadorea</taxon>
        <taxon>Rhabditida</taxon>
        <taxon>Rhabditina</taxon>
        <taxon>Rhabditomorpha</taxon>
        <taxon>Rhabditoidea</taxon>
        <taxon>Rhabditidae</taxon>
        <taxon>Peloderinae</taxon>
        <taxon>Caenorhabditis</taxon>
    </lineage>
</organism>
<dbReference type="Proteomes" id="UP000230233">
    <property type="component" value="Chromosome V"/>
</dbReference>
<accession>A0A2G5TQK7</accession>
<evidence type="ECO:0000259" key="1">
    <source>
        <dbReference type="Pfam" id="PF25375"/>
    </source>
</evidence>
<dbReference type="PANTHER" id="PTHR22716">
    <property type="entry name" value="ETS CLASS TRANSCRIPTION FACTOR-RELATED-RELATED"/>
    <property type="match status" value="1"/>
</dbReference>
<name>A0A2G5TQK7_9PELO</name>
<keyword evidence="3" id="KW-1185">Reference proteome</keyword>
<dbReference type="PANTHER" id="PTHR22716:SF1">
    <property type="entry name" value="ETS CLASS TRANSCRIPTION FACTOR-RELATED"/>
    <property type="match status" value="1"/>
</dbReference>
<protein>
    <recommendedName>
        <fullName evidence="1">Lin-15A/B-like domain-containing protein</fullName>
    </recommendedName>
</protein>
<evidence type="ECO:0000313" key="2">
    <source>
        <dbReference type="EMBL" id="PIC29518.1"/>
    </source>
</evidence>
<comment type="caution">
    <text evidence="2">The sequence shown here is derived from an EMBL/GenBank/DDBJ whole genome shotgun (WGS) entry which is preliminary data.</text>
</comment>